<accession>A0ACC1T968</accession>
<sequence length="902" mass="101094">MPNPRTQLDDDAIAQYNRVAYEQRLKRYDDDKQNGSIAAALGPPEFTSTVIQVPQVEYTMSQWNFEPGTIEPITFHTTGGHKGIRAADAVKGDVADLIDADEQLERLSDTSAKTTYRLQVENYLPDSKATQSRRATTEGGCVTRRIVANHVAKFIQDSIKRDGGYWEVAGFGRVVFHDLWLMELRRAQRPRRYRRVAPLVAPYNWTLITITSTTTNFSPPALGSAYARRPYCASVPFRLEPEKAVRRHLSLVYPSLTLTYRFLLFVMSHTDDIQFCDLIPAESTNPAAYEAREAFEALPYCLLNPIGSAYKLVRSSMPDEKGALRWTRVPAPAAPLSGIMSTNRKGPAAGSDIPEDVFDGIVDCFNCCLCGAGHDFCIRLPNHRCQCAAESVCSRQEMKQIALVCRRWAQRTRPKLFRKINLHRRKGGNMLISLVKQPAARISSYVQIIEGNLDGREQLCEPWIHHIGLLLLPNLPSLQHDAVRLALTIEGPVSARVMPSSIHPGPKCHPSFSSGICKLKLTDVHFKTFEHLVRLLREMPSLQKVECEQVTWDMQSVKPRPTLLCTSFMARDRAAGQVLFSTTNCTDDAAAAWLGIILGQTRRDVLQSVDAASLCTIASAWKGCDYESWRLPDSIFITCSRDISMTAYLTSTTGFGTGGPRRLVRTIILHLDSDASSQLLGSNIDWPKIDKCLLSFPVLEEILVCCSRRSFDQFKTDTLTKMPFLIRSRKLKIRVTNAARLRCAQKQRKSTLTQLPQLLYTSPACSSEPETIEPITFYVDGQKGIKVADALEGNFVRLAQPNKEFTQLINPQKRTYRLSVISCPSFSKVLSTCRVNNDPVTRRDVAVDVAVAVQECMQRDGGSWKLADTGPVELHDLWLMELRCVSEGSWQPVLALYREIAT</sequence>
<proteinExistence type="predicted"/>
<name>A0ACC1T968_9APHY</name>
<evidence type="ECO:0000313" key="1">
    <source>
        <dbReference type="EMBL" id="KAJ3556016.1"/>
    </source>
</evidence>
<gene>
    <name evidence="1" type="ORF">NM688_g2260</name>
</gene>
<organism evidence="1 2">
    <name type="scientific">Phlebia brevispora</name>
    <dbReference type="NCBI Taxonomy" id="194682"/>
    <lineage>
        <taxon>Eukaryota</taxon>
        <taxon>Fungi</taxon>
        <taxon>Dikarya</taxon>
        <taxon>Basidiomycota</taxon>
        <taxon>Agaricomycotina</taxon>
        <taxon>Agaricomycetes</taxon>
        <taxon>Polyporales</taxon>
        <taxon>Meruliaceae</taxon>
        <taxon>Phlebia</taxon>
    </lineage>
</organism>
<evidence type="ECO:0000313" key="2">
    <source>
        <dbReference type="Proteomes" id="UP001148662"/>
    </source>
</evidence>
<protein>
    <submittedName>
        <fullName evidence="1">Uncharacterized protein</fullName>
    </submittedName>
</protein>
<keyword evidence="2" id="KW-1185">Reference proteome</keyword>
<dbReference type="EMBL" id="JANHOG010000278">
    <property type="protein sequence ID" value="KAJ3556016.1"/>
    <property type="molecule type" value="Genomic_DNA"/>
</dbReference>
<comment type="caution">
    <text evidence="1">The sequence shown here is derived from an EMBL/GenBank/DDBJ whole genome shotgun (WGS) entry which is preliminary data.</text>
</comment>
<dbReference type="Proteomes" id="UP001148662">
    <property type="component" value="Unassembled WGS sequence"/>
</dbReference>
<reference evidence="1" key="1">
    <citation type="submission" date="2022-07" db="EMBL/GenBank/DDBJ databases">
        <title>Genome Sequence of Phlebia brevispora.</title>
        <authorList>
            <person name="Buettner E."/>
        </authorList>
    </citation>
    <scope>NUCLEOTIDE SEQUENCE</scope>
    <source>
        <strain evidence="1">MPL23</strain>
    </source>
</reference>